<evidence type="ECO:0000256" key="1">
    <source>
        <dbReference type="ARBA" id="ARBA00012513"/>
    </source>
</evidence>
<proteinExistence type="predicted"/>
<dbReference type="InterPro" id="IPR017441">
    <property type="entry name" value="Protein_kinase_ATP_BS"/>
</dbReference>
<dbReference type="InterPro" id="IPR011009">
    <property type="entry name" value="Kinase-like_dom_sf"/>
</dbReference>
<dbReference type="Proteomes" id="UP000182719">
    <property type="component" value="Unassembled WGS sequence"/>
</dbReference>
<evidence type="ECO:0000256" key="3">
    <source>
        <dbReference type="ARBA" id="ARBA00022679"/>
    </source>
</evidence>
<dbReference type="SMART" id="SM00220">
    <property type="entry name" value="S_TKc"/>
    <property type="match status" value="1"/>
</dbReference>
<feature type="compositionally biased region" description="Low complexity" evidence="8">
    <location>
        <begin position="430"/>
        <end position="442"/>
    </location>
</feature>
<dbReference type="PROSITE" id="PS50011">
    <property type="entry name" value="PROTEIN_KINASE_DOM"/>
    <property type="match status" value="1"/>
</dbReference>
<keyword evidence="4 7" id="KW-0547">Nucleotide-binding</keyword>
<evidence type="ECO:0000256" key="6">
    <source>
        <dbReference type="ARBA" id="ARBA00022840"/>
    </source>
</evidence>
<dbReference type="Pfam" id="PF00069">
    <property type="entry name" value="Pkinase"/>
    <property type="match status" value="1"/>
</dbReference>
<dbReference type="CDD" id="cd14014">
    <property type="entry name" value="STKc_PknB_like"/>
    <property type="match status" value="1"/>
</dbReference>
<sequence length="550" mass="58590">MIESDASAGGAPPPIEDPLLGRVLNERFKIVEALGAGGMGRVYKAIQSPLDRMVALKILNPQYGQDKDPGFQRRFFLEANVTAKLRHPNTITIIDYGKTDDGIYYIAMEYIEGLTLSQMLTQTGPLPWPRALSIAQQIARSLREAHKVGLIHRDLKPANVMILNQEKDHDLVKVLDFGLVKSFMPDGGSFPADVSLTQAGVILGSPQYMAPEQARNISDPRSDVYSLGVVLYQMLLGRPPFLAEQSIDIIVKHLNEPPPTFAAIWPNHTIPPEVEALVMKCLSKQPAERFDSMDRVLDSIRRTTAAAGLSSGFYSGPRSFITPGSGPHTGPIGTPPSPSNASTMALDISVEEEEPRTKGRRNSLAIALLAGSVLAGVAVSLVFALSTPASKPPPAPLVAAPAPLPAPPPTQAPAGTEPAPDALAANLTGEPEAPAAPSAPVEEAPPEPAAPEAVAQASLVRFLIASEPSGARVKHRGKDLGQTPVELKLPANAAGRASAELTFELSGYPRATVKAEGEGPEVRFTHKLKKKKGPSRQRPGSTGYKDDPYQ</sequence>
<feature type="binding site" evidence="7">
    <location>
        <position position="57"/>
    </location>
    <ligand>
        <name>ATP</name>
        <dbReference type="ChEBI" id="CHEBI:30616"/>
    </ligand>
</feature>
<evidence type="ECO:0000256" key="5">
    <source>
        <dbReference type="ARBA" id="ARBA00022777"/>
    </source>
</evidence>
<evidence type="ECO:0000256" key="2">
    <source>
        <dbReference type="ARBA" id="ARBA00022527"/>
    </source>
</evidence>
<evidence type="ECO:0000256" key="4">
    <source>
        <dbReference type="ARBA" id="ARBA00022741"/>
    </source>
</evidence>
<dbReference type="InterPro" id="IPR000719">
    <property type="entry name" value="Prot_kinase_dom"/>
</dbReference>
<feature type="compositionally biased region" description="Basic residues" evidence="8">
    <location>
        <begin position="525"/>
        <end position="535"/>
    </location>
</feature>
<dbReference type="Gene3D" id="1.10.510.10">
    <property type="entry name" value="Transferase(Phosphotransferase) domain 1"/>
    <property type="match status" value="1"/>
</dbReference>
<reference evidence="11" key="1">
    <citation type="submission" date="2016-10" db="EMBL/GenBank/DDBJ databases">
        <authorList>
            <person name="Varghese N."/>
            <person name="Submissions S."/>
        </authorList>
    </citation>
    <scope>NUCLEOTIDE SEQUENCE [LARGE SCALE GENOMIC DNA]</scope>
    <source>
        <strain evidence="11">DSM 17044</strain>
    </source>
</reference>
<accession>A0A1H7SPZ9</accession>
<keyword evidence="5 10" id="KW-0418">Kinase</keyword>
<evidence type="ECO:0000256" key="7">
    <source>
        <dbReference type="PROSITE-ProRule" id="PRU10141"/>
    </source>
</evidence>
<evidence type="ECO:0000256" key="8">
    <source>
        <dbReference type="SAM" id="MobiDB-lite"/>
    </source>
</evidence>
<protein>
    <recommendedName>
        <fullName evidence="1">non-specific serine/threonine protein kinase</fullName>
        <ecNumber evidence="1">2.7.11.1</ecNumber>
    </recommendedName>
</protein>
<dbReference type="InterPro" id="IPR008271">
    <property type="entry name" value="Ser/Thr_kinase_AS"/>
</dbReference>
<organism evidence="10 11">
    <name type="scientific">Stigmatella aurantiaca</name>
    <dbReference type="NCBI Taxonomy" id="41"/>
    <lineage>
        <taxon>Bacteria</taxon>
        <taxon>Pseudomonadati</taxon>
        <taxon>Myxococcota</taxon>
        <taxon>Myxococcia</taxon>
        <taxon>Myxococcales</taxon>
        <taxon>Cystobacterineae</taxon>
        <taxon>Archangiaceae</taxon>
        <taxon>Stigmatella</taxon>
    </lineage>
</organism>
<evidence type="ECO:0000259" key="9">
    <source>
        <dbReference type="PROSITE" id="PS50011"/>
    </source>
</evidence>
<dbReference type="RefSeq" id="WP_075007448.1">
    <property type="nucleotide sequence ID" value="NZ_FOAP01000008.1"/>
</dbReference>
<keyword evidence="11" id="KW-1185">Reference proteome</keyword>
<feature type="compositionally biased region" description="Pro residues" evidence="8">
    <location>
        <begin position="396"/>
        <end position="411"/>
    </location>
</feature>
<keyword evidence="2 10" id="KW-0723">Serine/threonine-protein kinase</keyword>
<dbReference type="GO" id="GO:0005524">
    <property type="term" value="F:ATP binding"/>
    <property type="evidence" value="ECO:0007669"/>
    <property type="project" value="UniProtKB-UniRule"/>
</dbReference>
<gene>
    <name evidence="10" type="ORF">SAMN05444354_10854</name>
</gene>
<name>A0A1H7SPZ9_STIAU</name>
<evidence type="ECO:0000313" key="11">
    <source>
        <dbReference type="Proteomes" id="UP000182719"/>
    </source>
</evidence>
<dbReference type="OrthoDB" id="5481250at2"/>
<feature type="region of interest" description="Disordered" evidence="8">
    <location>
        <begin position="516"/>
        <end position="550"/>
    </location>
</feature>
<feature type="domain" description="Protein kinase" evidence="9">
    <location>
        <begin position="28"/>
        <end position="301"/>
    </location>
</feature>
<dbReference type="AlphaFoldDB" id="A0A1H7SPZ9"/>
<keyword evidence="3" id="KW-0808">Transferase</keyword>
<dbReference type="GO" id="GO:0004674">
    <property type="term" value="F:protein serine/threonine kinase activity"/>
    <property type="evidence" value="ECO:0007669"/>
    <property type="project" value="UniProtKB-KW"/>
</dbReference>
<dbReference type="EC" id="2.7.11.1" evidence="1"/>
<dbReference type="SUPFAM" id="SSF56112">
    <property type="entry name" value="Protein kinase-like (PK-like)"/>
    <property type="match status" value="1"/>
</dbReference>
<dbReference type="PROSITE" id="PS00108">
    <property type="entry name" value="PROTEIN_KINASE_ST"/>
    <property type="match status" value="1"/>
</dbReference>
<dbReference type="Gene3D" id="3.30.200.20">
    <property type="entry name" value="Phosphorylase Kinase, domain 1"/>
    <property type="match status" value="1"/>
</dbReference>
<dbReference type="FunFam" id="1.10.510.10:FF:000021">
    <property type="entry name" value="Serine/threonine protein kinase"/>
    <property type="match status" value="1"/>
</dbReference>
<dbReference type="PANTHER" id="PTHR43289:SF6">
    <property type="entry name" value="SERINE_THREONINE-PROTEIN KINASE NEKL-3"/>
    <property type="match status" value="1"/>
</dbReference>
<dbReference type="PROSITE" id="PS00107">
    <property type="entry name" value="PROTEIN_KINASE_ATP"/>
    <property type="match status" value="1"/>
</dbReference>
<dbReference type="EMBL" id="FOAP01000008">
    <property type="protein sequence ID" value="SEL73864.1"/>
    <property type="molecule type" value="Genomic_DNA"/>
</dbReference>
<keyword evidence="6 7" id="KW-0067">ATP-binding</keyword>
<evidence type="ECO:0000313" key="10">
    <source>
        <dbReference type="EMBL" id="SEL73864.1"/>
    </source>
</evidence>
<feature type="region of interest" description="Disordered" evidence="8">
    <location>
        <begin position="396"/>
        <end position="453"/>
    </location>
</feature>
<feature type="region of interest" description="Disordered" evidence="8">
    <location>
        <begin position="320"/>
        <end position="343"/>
    </location>
</feature>
<dbReference type="PANTHER" id="PTHR43289">
    <property type="entry name" value="MITOGEN-ACTIVATED PROTEIN KINASE KINASE KINASE 20-RELATED"/>
    <property type="match status" value="1"/>
</dbReference>